<dbReference type="GO" id="GO:0006412">
    <property type="term" value="P:translation"/>
    <property type="evidence" value="ECO:0007669"/>
    <property type="project" value="UniProtKB-UniRule"/>
</dbReference>
<reference evidence="8" key="1">
    <citation type="journal article" date="2017" name="Sci. Rep.">
        <title>Divergent copies of the large inverted repeat in the chloroplast genomes of ulvophycean green algae.</title>
        <authorList>
            <person name="Turmel M."/>
            <person name="Otis C."/>
            <person name="Lemieux C."/>
        </authorList>
    </citation>
    <scope>NUCLEOTIDE SEQUENCE</scope>
</reference>
<evidence type="ECO:0000256" key="5">
    <source>
        <dbReference type="SAM" id="MobiDB-lite"/>
    </source>
</evidence>
<proteinExistence type="inferred from homology"/>
<dbReference type="NCBIfam" id="TIGR00855">
    <property type="entry name" value="L12"/>
    <property type="match status" value="1"/>
</dbReference>
<dbReference type="Pfam" id="PF00542">
    <property type="entry name" value="Ribosomal_L12"/>
    <property type="match status" value="1"/>
</dbReference>
<feature type="region of interest" description="Disordered" evidence="5">
    <location>
        <begin position="111"/>
        <end position="130"/>
    </location>
</feature>
<sequence>MSTTVEQIIEQLKTLTLLESAELVSQIEETFGVDASAPVGGGVMMDPGATGAGAEVAEEKTTFDVLVEDVASDKRVAVLKVIRKLTSLGLAEAKEFTTSLPKALKEGVSKEEAEEAKTELEAAGAKVTIS</sequence>
<dbReference type="RefSeq" id="YP_009367497.1">
    <property type="nucleotide sequence ID" value="NC_034710.1"/>
</dbReference>
<dbReference type="PANTHER" id="PTHR45987">
    <property type="entry name" value="39S RIBOSOMAL PROTEIN L12"/>
    <property type="match status" value="1"/>
</dbReference>
<dbReference type="InterPro" id="IPR014719">
    <property type="entry name" value="Ribosomal_bL12_C/ClpS-like"/>
</dbReference>
<evidence type="ECO:0000256" key="4">
    <source>
        <dbReference type="HAMAP-Rule" id="MF_00368"/>
    </source>
</evidence>
<dbReference type="AlphaFoldDB" id="A0A1W6EGH9"/>
<dbReference type="GO" id="GO:0022625">
    <property type="term" value="C:cytosolic large ribosomal subunit"/>
    <property type="evidence" value="ECO:0007669"/>
    <property type="project" value="TreeGrafter"/>
</dbReference>
<comment type="subcellular location">
    <subcellularLocation>
        <location evidence="4">Plastid</location>
        <location evidence="4">Chloroplast</location>
    </subcellularLocation>
</comment>
<name>A0A1W6EGH9_SYKMA</name>
<feature type="domain" description="Large ribosomal subunit protein bL12 oligomerization" evidence="7">
    <location>
        <begin position="4"/>
        <end position="52"/>
    </location>
</feature>
<keyword evidence="8" id="KW-0150">Chloroplast</keyword>
<dbReference type="GeneID" id="32884194"/>
<dbReference type="Gene3D" id="1.20.5.710">
    <property type="entry name" value="Single helix bin"/>
    <property type="match status" value="1"/>
</dbReference>
<dbReference type="HAMAP" id="MF_00368">
    <property type="entry name" value="Ribosomal_bL12"/>
    <property type="match status" value="1"/>
</dbReference>
<evidence type="ECO:0000256" key="3">
    <source>
        <dbReference type="ARBA" id="ARBA00023274"/>
    </source>
</evidence>
<comment type="similarity">
    <text evidence="1 4">Belongs to the bacterial ribosomal protein bL12 family.</text>
</comment>
<evidence type="ECO:0000259" key="6">
    <source>
        <dbReference type="Pfam" id="PF00542"/>
    </source>
</evidence>
<dbReference type="InterPro" id="IPR036235">
    <property type="entry name" value="Ribosomal_bL12_oligo_N_sf"/>
</dbReference>
<dbReference type="GO" id="GO:0003729">
    <property type="term" value="F:mRNA binding"/>
    <property type="evidence" value="ECO:0007669"/>
    <property type="project" value="TreeGrafter"/>
</dbReference>
<feature type="domain" description="Large ribosomal subunit protein bL12 C-terminal" evidence="6">
    <location>
        <begin position="63"/>
        <end position="129"/>
    </location>
</feature>
<keyword evidence="2 4" id="KW-0689">Ribosomal protein</keyword>
<geneLocation type="chloroplast" evidence="8"/>
<evidence type="ECO:0000259" key="7">
    <source>
        <dbReference type="Pfam" id="PF16320"/>
    </source>
</evidence>
<comment type="function">
    <text evidence="4">Forms part of the ribosomal stalk which helps the ribosome interact with GTP-bound translation factors. Is thus essential for accurate translation.</text>
</comment>
<dbReference type="InterPro" id="IPR013823">
    <property type="entry name" value="Ribosomal_bL12_C"/>
</dbReference>
<keyword evidence="8" id="KW-0934">Plastid</keyword>
<dbReference type="SUPFAM" id="SSF48300">
    <property type="entry name" value="Ribosomal protein L7/12, oligomerisation (N-terminal) domain"/>
    <property type="match status" value="1"/>
</dbReference>
<dbReference type="Gene3D" id="3.30.1390.10">
    <property type="match status" value="1"/>
</dbReference>
<feature type="compositionally biased region" description="Basic and acidic residues" evidence="5">
    <location>
        <begin position="111"/>
        <end position="120"/>
    </location>
</feature>
<keyword evidence="3 4" id="KW-0687">Ribonucleoprotein</keyword>
<evidence type="ECO:0000313" key="8">
    <source>
        <dbReference type="EMBL" id="ARK14504.1"/>
    </source>
</evidence>
<comment type="subunit">
    <text evidence="4">Homodimer. Part of the ribosomal stalk of the 50S ribosomal subunit. Forms a multimeric L10(L12)X complex, where L10 forms an elongated spine to which 2 to 4 L12 dimers bind in a sequential fashion. Binds GTP-bound translation factors.</text>
</comment>
<dbReference type="PANTHER" id="PTHR45987:SF4">
    <property type="entry name" value="LARGE RIBOSOMAL SUBUNIT PROTEIN BL12M"/>
    <property type="match status" value="1"/>
</dbReference>
<organism evidence="8">
    <name type="scientific">Sykidion marinum</name>
    <name type="common">Green alga</name>
    <name type="synonym">Pseudoneochloris marina</name>
    <dbReference type="NCBI Taxonomy" id="44573"/>
    <lineage>
        <taxon>Eukaryota</taxon>
        <taxon>Viridiplantae</taxon>
        <taxon>Chlorophyta</taxon>
        <taxon>core chlorophytes</taxon>
        <taxon>Ulvophyceae</taxon>
        <taxon>Sykidiales</taxon>
        <taxon>Sykidiacaeae</taxon>
        <taxon>Sykidion</taxon>
    </lineage>
</organism>
<evidence type="ECO:0000256" key="2">
    <source>
        <dbReference type="ARBA" id="ARBA00022980"/>
    </source>
</evidence>
<dbReference type="SUPFAM" id="SSF54736">
    <property type="entry name" value="ClpS-like"/>
    <property type="match status" value="1"/>
</dbReference>
<evidence type="ECO:0000256" key="1">
    <source>
        <dbReference type="ARBA" id="ARBA00007197"/>
    </source>
</evidence>
<dbReference type="InterPro" id="IPR008932">
    <property type="entry name" value="Ribosomal_bL12_oligo"/>
</dbReference>
<dbReference type="GO" id="GO:0009507">
    <property type="term" value="C:chloroplast"/>
    <property type="evidence" value="ECO:0007669"/>
    <property type="project" value="UniProtKB-SubCell"/>
</dbReference>
<dbReference type="EMBL" id="KY407657">
    <property type="protein sequence ID" value="ARK14504.1"/>
    <property type="molecule type" value="Genomic_DNA"/>
</dbReference>
<feature type="compositionally biased region" description="Low complexity" evidence="5">
    <location>
        <begin position="121"/>
        <end position="130"/>
    </location>
</feature>
<accession>A0A1W6EGH9</accession>
<dbReference type="FunFam" id="3.30.1390.10:FF:000001">
    <property type="entry name" value="50S ribosomal protein L7/L12"/>
    <property type="match status" value="1"/>
</dbReference>
<protein>
    <recommendedName>
        <fullName evidence="4">Large ribosomal subunit protein bL12c</fullName>
    </recommendedName>
</protein>
<dbReference type="GO" id="GO:0003735">
    <property type="term" value="F:structural constituent of ribosome"/>
    <property type="evidence" value="ECO:0007669"/>
    <property type="project" value="InterPro"/>
</dbReference>
<dbReference type="Pfam" id="PF16320">
    <property type="entry name" value="Ribosomal_L12_N"/>
    <property type="match status" value="1"/>
</dbReference>
<gene>
    <name evidence="4 8" type="primary">rpl12</name>
</gene>
<dbReference type="CDD" id="cd00387">
    <property type="entry name" value="Ribosomal_L7_L12"/>
    <property type="match status" value="1"/>
</dbReference>
<dbReference type="InterPro" id="IPR000206">
    <property type="entry name" value="Ribosomal_bL12"/>
</dbReference>